<feature type="region of interest" description="Disordered" evidence="2">
    <location>
        <begin position="533"/>
        <end position="606"/>
    </location>
</feature>
<dbReference type="InterPro" id="IPR041852">
    <property type="entry name" value="ARHGAP6_RhoGAP"/>
</dbReference>
<proteinExistence type="predicted"/>
<dbReference type="CTD" id="158763"/>
<feature type="compositionally biased region" description="Acidic residues" evidence="2">
    <location>
        <begin position="542"/>
        <end position="554"/>
    </location>
</feature>
<feature type="transmembrane region" description="Helical" evidence="3">
    <location>
        <begin position="17"/>
        <end position="38"/>
    </location>
</feature>
<accession>A0A6P7QLT6</accession>
<keyword evidence="1" id="KW-0343">GTPase activation</keyword>
<keyword evidence="3" id="KW-0472">Membrane</keyword>
<reference evidence="6" key="1">
    <citation type="submission" date="2025-08" db="UniProtKB">
        <authorList>
            <consortium name="RefSeq"/>
        </authorList>
    </citation>
    <scope>IDENTIFICATION</scope>
</reference>
<keyword evidence="3" id="KW-1133">Transmembrane helix</keyword>
<gene>
    <name evidence="6" type="primary">Arhgap36</name>
</gene>
<name>A0A6P7QLT6_MUSCR</name>
<organism evidence="5 6">
    <name type="scientific">Mus caroli</name>
    <name type="common">Ryukyu mouse</name>
    <name type="synonym">Ricefield mouse</name>
    <dbReference type="NCBI Taxonomy" id="10089"/>
    <lineage>
        <taxon>Eukaryota</taxon>
        <taxon>Metazoa</taxon>
        <taxon>Chordata</taxon>
        <taxon>Craniata</taxon>
        <taxon>Vertebrata</taxon>
        <taxon>Euteleostomi</taxon>
        <taxon>Mammalia</taxon>
        <taxon>Eutheria</taxon>
        <taxon>Euarchontoglires</taxon>
        <taxon>Glires</taxon>
        <taxon>Rodentia</taxon>
        <taxon>Myomorpha</taxon>
        <taxon>Muroidea</taxon>
        <taxon>Muridae</taxon>
        <taxon>Murinae</taxon>
        <taxon>Mus</taxon>
        <taxon>Mus</taxon>
    </lineage>
</organism>
<dbReference type="Proteomes" id="UP000515126">
    <property type="component" value="Chromosome X"/>
</dbReference>
<keyword evidence="5" id="KW-1185">Reference proteome</keyword>
<dbReference type="RefSeq" id="XP_029329242.1">
    <property type="nucleotide sequence ID" value="XM_029473382.1"/>
</dbReference>
<dbReference type="InterPro" id="IPR000198">
    <property type="entry name" value="RhoGAP_dom"/>
</dbReference>
<dbReference type="InterPro" id="IPR037863">
    <property type="entry name" value="RHOGAP6/36"/>
</dbReference>
<dbReference type="CDD" id="cd04376">
    <property type="entry name" value="RhoGAP_ARHGAP6"/>
    <property type="match status" value="1"/>
</dbReference>
<feature type="domain" description="Rho-GAP" evidence="4">
    <location>
        <begin position="226"/>
        <end position="426"/>
    </location>
</feature>
<sequence>MGGCIPFLKAIRTRCPIIIPFLLLLSAFIFLVSVLGGAPGQNSDRSMDMVSIHSLSELERLKLQETAYHELVARHFLSEFKPDRALPTDRPNTLEKWFLMLRGQDRAASLKTFGIRLEEVLVNELTRRKQRELTPTMQVEDINGSTGRRRRGNVVQRMLGRMRRFFSRRRNEPTLPREFTRRGRRGAVSADSADELENGALLLQILQLSQLSSPIGQRLLGSKRKMSLNPIAQQIPQIVETCCKFIEKHGLSSVGIFTIEYSLRRVLELRELFDKGLDIVLDDSVNVHDVAELLKEFFREMKDPLLPDDLYMSFLLTATLKPKDQVSALQLLVYLMPPCHSDTLERLLKALHKITENCEDSIGIDGQLVPGNRMTSTNLALVFGTALLKKGKLANKESRKTKLGIDHYVASVNVVRAMIDNWDILFQVPPHIQKEVAKRVWKSSPEALDFIRRRNLRKIQSARIKMEEDALLSDPVENSAEAQAAILAQSQPFDEDPEGAPDVHEVLNDNLNYDFEDESDFEDQDHLDLAEVPYLDVIPNNEDTDSDTDSDADEIPGPSEEPAVPASTAGSPDKEEGAAGNPPNADRPLPRVPRGKKGKFVTRFFP</sequence>
<evidence type="ECO:0000256" key="1">
    <source>
        <dbReference type="ARBA" id="ARBA00022468"/>
    </source>
</evidence>
<dbReference type="PANTHER" id="PTHR12635">
    <property type="entry name" value="RHO-GTPASE-ACTIVATING PROTEIN 6 FAMILY MEMBER"/>
    <property type="match status" value="1"/>
</dbReference>
<dbReference type="GO" id="GO:0005856">
    <property type="term" value="C:cytoskeleton"/>
    <property type="evidence" value="ECO:0007669"/>
    <property type="project" value="UniProtKB-ARBA"/>
</dbReference>
<dbReference type="PANTHER" id="PTHR12635:SF8">
    <property type="entry name" value="RHO GTPASE-ACTIVATING PROTEIN 36"/>
    <property type="match status" value="1"/>
</dbReference>
<dbReference type="GO" id="GO:1902533">
    <property type="term" value="P:positive regulation of intracellular signal transduction"/>
    <property type="evidence" value="ECO:0007669"/>
    <property type="project" value="UniProtKB-ARBA"/>
</dbReference>
<dbReference type="InterPro" id="IPR008936">
    <property type="entry name" value="Rho_GTPase_activation_prot"/>
</dbReference>
<dbReference type="SUPFAM" id="SSF48350">
    <property type="entry name" value="GTPase activation domain, GAP"/>
    <property type="match status" value="1"/>
</dbReference>
<dbReference type="FunFam" id="1.10.555.10:FF:000017">
    <property type="entry name" value="Rho GTPase activating protein 6"/>
    <property type="match status" value="1"/>
</dbReference>
<evidence type="ECO:0000256" key="3">
    <source>
        <dbReference type="SAM" id="Phobius"/>
    </source>
</evidence>
<dbReference type="Pfam" id="PF00620">
    <property type="entry name" value="RhoGAP"/>
    <property type="match status" value="1"/>
</dbReference>
<dbReference type="AlphaFoldDB" id="A0A6P7QLT6"/>
<dbReference type="GO" id="GO:0007165">
    <property type="term" value="P:signal transduction"/>
    <property type="evidence" value="ECO:0007669"/>
    <property type="project" value="InterPro"/>
</dbReference>
<evidence type="ECO:0000313" key="6">
    <source>
        <dbReference type="RefSeq" id="XP_029329242.1"/>
    </source>
</evidence>
<keyword evidence="3" id="KW-0812">Transmembrane</keyword>
<evidence type="ECO:0000259" key="4">
    <source>
        <dbReference type="PROSITE" id="PS50238"/>
    </source>
</evidence>
<evidence type="ECO:0000313" key="5">
    <source>
        <dbReference type="Proteomes" id="UP000515126"/>
    </source>
</evidence>
<dbReference type="Gene3D" id="1.10.555.10">
    <property type="entry name" value="Rho GTPase activation protein"/>
    <property type="match status" value="1"/>
</dbReference>
<dbReference type="GeneID" id="110286908"/>
<dbReference type="SMART" id="SM00324">
    <property type="entry name" value="RhoGAP"/>
    <property type="match status" value="1"/>
</dbReference>
<evidence type="ECO:0000256" key="2">
    <source>
        <dbReference type="SAM" id="MobiDB-lite"/>
    </source>
</evidence>
<dbReference type="GO" id="GO:0005096">
    <property type="term" value="F:GTPase activator activity"/>
    <property type="evidence" value="ECO:0007669"/>
    <property type="project" value="UniProtKB-KW"/>
</dbReference>
<dbReference type="PROSITE" id="PS50238">
    <property type="entry name" value="RHOGAP"/>
    <property type="match status" value="1"/>
</dbReference>
<protein>
    <submittedName>
        <fullName evidence="6">Rho GTPase-activating protein 36 isoform X1</fullName>
    </submittedName>
</protein>